<evidence type="ECO:0000259" key="7">
    <source>
        <dbReference type="PROSITE" id="PS50893"/>
    </source>
</evidence>
<evidence type="ECO:0000313" key="8">
    <source>
        <dbReference type="EMBL" id="BBD14168.1"/>
    </source>
</evidence>
<keyword evidence="6" id="KW-0472">Membrane</keyword>
<dbReference type="GO" id="GO:0016887">
    <property type="term" value="F:ATP hydrolysis activity"/>
    <property type="evidence" value="ECO:0007669"/>
    <property type="project" value="InterPro"/>
</dbReference>
<dbReference type="Pfam" id="PF00005">
    <property type="entry name" value="ABC_tran"/>
    <property type="match status" value="1"/>
</dbReference>
<evidence type="ECO:0000256" key="1">
    <source>
        <dbReference type="ARBA" id="ARBA00022448"/>
    </source>
</evidence>
<dbReference type="PANTHER" id="PTHR43499:SF1">
    <property type="entry name" value="ABC TRANSPORTER I FAMILY MEMBER 1"/>
    <property type="match status" value="1"/>
</dbReference>
<evidence type="ECO:0000256" key="3">
    <source>
        <dbReference type="ARBA" id="ARBA00022748"/>
    </source>
</evidence>
<dbReference type="GO" id="GO:0017004">
    <property type="term" value="P:cytochrome complex assembly"/>
    <property type="evidence" value="ECO:0007669"/>
    <property type="project" value="UniProtKB-KW"/>
</dbReference>
<dbReference type="PANTHER" id="PTHR43499">
    <property type="entry name" value="ABC TRANSPORTER I FAMILY MEMBER 1"/>
    <property type="match status" value="1"/>
</dbReference>
<dbReference type="InterPro" id="IPR003439">
    <property type="entry name" value="ABC_transporter-like_ATP-bd"/>
</dbReference>
<keyword evidence="2" id="KW-0547">Nucleotide-binding</keyword>
<dbReference type="PROSITE" id="PS50893">
    <property type="entry name" value="ABC_TRANSPORTER_2"/>
    <property type="match status" value="1"/>
</dbReference>
<keyword evidence="3" id="KW-0201">Cytochrome c-type biogenesis</keyword>
<dbReference type="SUPFAM" id="SSF52540">
    <property type="entry name" value="P-loop containing nucleoside triphosphate hydrolases"/>
    <property type="match status" value="1"/>
</dbReference>
<protein>
    <submittedName>
        <fullName evidence="8">Cytochrome C biogenesis protein CcmA</fullName>
    </submittedName>
</protein>
<reference evidence="8" key="1">
    <citation type="journal article" date="2018" name="Sci. Rep.">
        <title>Ophirina amphinema n. gen., n. sp., a New Deeply Branching Discobid with Phylogenetic Affinity to Jakobids.</title>
        <authorList>
            <person name="Yabuki A."/>
            <person name="Gyaltshen Y."/>
            <person name="Heiss A.A."/>
            <person name="Fujikura K."/>
            <person name="Kim E."/>
        </authorList>
    </citation>
    <scope>NUCLEOTIDE SEQUENCE</scope>
    <source>
        <strain evidence="8">JB</strain>
    </source>
</reference>
<keyword evidence="5" id="KW-1278">Translocase</keyword>
<evidence type="ECO:0000256" key="5">
    <source>
        <dbReference type="ARBA" id="ARBA00022967"/>
    </source>
</evidence>
<dbReference type="GO" id="GO:0005524">
    <property type="term" value="F:ATP binding"/>
    <property type="evidence" value="ECO:0007669"/>
    <property type="project" value="UniProtKB-KW"/>
</dbReference>
<keyword evidence="4" id="KW-0067">ATP-binding</keyword>
<keyword evidence="8" id="KW-0496">Mitochondrion</keyword>
<evidence type="ECO:0000256" key="2">
    <source>
        <dbReference type="ARBA" id="ARBA00022741"/>
    </source>
</evidence>
<geneLocation type="mitochondrion" evidence="8"/>
<evidence type="ECO:0000256" key="6">
    <source>
        <dbReference type="ARBA" id="ARBA00023136"/>
    </source>
</evidence>
<organism evidence="8">
    <name type="scientific">Ophirina amphinema</name>
    <dbReference type="NCBI Taxonomy" id="2108040"/>
    <lineage>
        <taxon>Eukaryota</taxon>
        <taxon>Discoba</taxon>
        <taxon>Jakobida</taxon>
        <taxon>Ophirinina</taxon>
        <taxon>Ophirinidae</taxon>
        <taxon>Ophirina</taxon>
    </lineage>
</organism>
<dbReference type="InterPro" id="IPR027417">
    <property type="entry name" value="P-loop_NTPase"/>
</dbReference>
<gene>
    <name evidence="8" type="primary">ccmA</name>
</gene>
<feature type="domain" description="ABC transporter" evidence="7">
    <location>
        <begin position="4"/>
        <end position="196"/>
    </location>
</feature>
<dbReference type="InterPro" id="IPR005895">
    <property type="entry name" value="ABC_transptr_haem_export_CcmA"/>
</dbReference>
<dbReference type="GO" id="GO:0022857">
    <property type="term" value="F:transmembrane transporter activity"/>
    <property type="evidence" value="ECO:0007669"/>
    <property type="project" value="InterPro"/>
</dbReference>
<proteinExistence type="predicted"/>
<sequence length="197" mass="22293">MELLRCDQVSYFNEGRYLFYKVSLLLHSGELIILRGSNGSGKTTFLNCLCGTQCFSSGKVAQRAPIKSSSLGRHFLYAHFGTFDIYTVEEQLSYYARMFGYPKNDIPRILHLCGLQARSKVPISCLSEGQKKRLAMSRLLFQDSLVWVLDEPESGLDGETLGWFRLLVEYHRSLGGSVIMASHSNLQMFNSLSIHFS</sequence>
<dbReference type="EMBL" id="LC369600">
    <property type="protein sequence ID" value="BBD14168.1"/>
    <property type="molecule type" value="Genomic_DNA"/>
</dbReference>
<dbReference type="AlphaFoldDB" id="A0A348AYV0"/>
<evidence type="ECO:0000256" key="4">
    <source>
        <dbReference type="ARBA" id="ARBA00022840"/>
    </source>
</evidence>
<name>A0A348AYV0_9EUKA</name>
<accession>A0A348AYV0</accession>
<dbReference type="Gene3D" id="3.40.50.300">
    <property type="entry name" value="P-loop containing nucleotide triphosphate hydrolases"/>
    <property type="match status" value="1"/>
</dbReference>
<keyword evidence="1" id="KW-0813">Transport</keyword>